<dbReference type="EMBL" id="JAGJRS010000003">
    <property type="protein sequence ID" value="MBP1473006.1"/>
    <property type="molecule type" value="Genomic_DNA"/>
</dbReference>
<reference evidence="1 2" key="1">
    <citation type="submission" date="2021-04" db="EMBL/GenBank/DDBJ databases">
        <authorList>
            <person name="Huq M.A."/>
        </authorList>
    </citation>
    <scope>NUCLEOTIDE SEQUENCE [LARGE SCALE GENOMIC DNA]</scope>
    <source>
        <strain evidence="1 2">MAH-13</strain>
    </source>
</reference>
<protein>
    <recommendedName>
        <fullName evidence="3">DUF2938 domain-containing protein</fullName>
    </recommendedName>
</protein>
<gene>
    <name evidence="1" type="ORF">J7I44_01765</name>
</gene>
<evidence type="ECO:0000313" key="1">
    <source>
        <dbReference type="EMBL" id="MBP1473006.1"/>
    </source>
</evidence>
<evidence type="ECO:0000313" key="2">
    <source>
        <dbReference type="Proteomes" id="UP000823790"/>
    </source>
</evidence>
<comment type="caution">
    <text evidence="1">The sequence shown here is derived from an EMBL/GenBank/DDBJ whole genome shotgun (WGS) entry which is preliminary data.</text>
</comment>
<evidence type="ECO:0008006" key="3">
    <source>
        <dbReference type="Google" id="ProtNLM"/>
    </source>
</evidence>
<name>A0ABS4DIY4_9GAMM</name>
<sequence length="178" mass="18651">MEMRTNDKTGHALLPALVTGTVASLASAAALAMLARVEGKGALQPINATSHWLHGKKAAQCDELDATHTLVGFATHFASAVFWALPFEFWRAGRQPASAKSLLRGACATSAVAAVIDYGVTPKRFTPGWELVLSKRSMVVAYAALALGLASGGKVVRSLTAVPGRPAKKRNGLAHPPR</sequence>
<proteinExistence type="predicted"/>
<keyword evidence="2" id="KW-1185">Reference proteome</keyword>
<organism evidence="1 2">
    <name type="scientific">Frateuria flava</name>
    <dbReference type="NCBI Taxonomy" id="2821489"/>
    <lineage>
        <taxon>Bacteria</taxon>
        <taxon>Pseudomonadati</taxon>
        <taxon>Pseudomonadota</taxon>
        <taxon>Gammaproteobacteria</taxon>
        <taxon>Lysobacterales</taxon>
        <taxon>Rhodanobacteraceae</taxon>
        <taxon>Frateuria</taxon>
    </lineage>
</organism>
<dbReference type="RefSeq" id="WP_209614874.1">
    <property type="nucleotide sequence ID" value="NZ_JAGJRS010000003.1"/>
</dbReference>
<dbReference type="Proteomes" id="UP000823790">
    <property type="component" value="Unassembled WGS sequence"/>
</dbReference>
<accession>A0ABS4DIY4</accession>